<name>A0A4U6BQR4_9BRAD</name>
<dbReference type="PANTHER" id="PTHR20883:SF48">
    <property type="entry name" value="ECTOINE DIOXYGENASE"/>
    <property type="match status" value="1"/>
</dbReference>
<dbReference type="EMBL" id="LBIA02000001">
    <property type="protein sequence ID" value="TKT72900.1"/>
    <property type="molecule type" value="Genomic_DNA"/>
</dbReference>
<dbReference type="Pfam" id="PF05721">
    <property type="entry name" value="PhyH"/>
    <property type="match status" value="1"/>
</dbReference>
<proteinExistence type="predicted"/>
<dbReference type="GO" id="GO:0005506">
    <property type="term" value="F:iron ion binding"/>
    <property type="evidence" value="ECO:0007669"/>
    <property type="project" value="UniProtKB-ARBA"/>
</dbReference>
<dbReference type="STRING" id="211460.YH63_02495"/>
<gene>
    <name evidence="2" type="ORF">YH63_016525</name>
</gene>
<comment type="caution">
    <text evidence="2">The sequence shown here is derived from an EMBL/GenBank/DDBJ whole genome shotgun (WGS) entry which is preliminary data.</text>
</comment>
<evidence type="ECO:0000313" key="2">
    <source>
        <dbReference type="EMBL" id="TKT72900.1"/>
    </source>
</evidence>
<keyword evidence="2" id="KW-0560">Oxidoreductase</keyword>
<dbReference type="OrthoDB" id="583574at2"/>
<keyword evidence="2" id="KW-0223">Dioxygenase</keyword>
<dbReference type="SUPFAM" id="SSF51197">
    <property type="entry name" value="Clavaminate synthase-like"/>
    <property type="match status" value="1"/>
</dbReference>
<dbReference type="Proteomes" id="UP000034832">
    <property type="component" value="Unassembled WGS sequence"/>
</dbReference>
<dbReference type="PANTHER" id="PTHR20883">
    <property type="entry name" value="PHYTANOYL-COA DIOXYGENASE DOMAIN CONTAINING 1"/>
    <property type="match status" value="1"/>
</dbReference>
<organism evidence="2 3">
    <name type="scientific">Afipia massiliensis</name>
    <dbReference type="NCBI Taxonomy" id="211460"/>
    <lineage>
        <taxon>Bacteria</taxon>
        <taxon>Pseudomonadati</taxon>
        <taxon>Pseudomonadota</taxon>
        <taxon>Alphaproteobacteria</taxon>
        <taxon>Hyphomicrobiales</taxon>
        <taxon>Nitrobacteraceae</taxon>
        <taxon>Afipia</taxon>
    </lineage>
</organism>
<comment type="cofactor">
    <cofactor evidence="1">
        <name>Fe(2+)</name>
        <dbReference type="ChEBI" id="CHEBI:29033"/>
    </cofactor>
</comment>
<dbReference type="InterPro" id="IPR008775">
    <property type="entry name" value="Phytyl_CoA_dOase-like"/>
</dbReference>
<accession>A0A4U6BQR4</accession>
<sequence>MSPELVSYKANGFFVAKGLLEEKSVQRLMQSMQKTVTDQLRALSASAEEDGLFPALKALHRIDIQRYKKVVGALWRKEEAFKLAHDKNITDFLREKFGWHDIFLPGGQVALIMSDELKIPNGYFGFVTHQDFPSVQGSLDGVVVWFPLVNVDRSNFPLEVIPQSHRLGLLPTIKHGESTWEVNPDAYNQEEFVPIEVDVGDVIFMSVFTIHRSSINGAPGRFRLAMSTRFDNGDEPTFVDRVYPTAYTRSVQREQYFEGFPTPAQVKAVFGS</sequence>
<protein>
    <submittedName>
        <fullName evidence="2">Phytanoyl-CoA dioxygenase family protein</fullName>
    </submittedName>
</protein>
<dbReference type="RefSeq" id="WP_046826657.1">
    <property type="nucleotide sequence ID" value="NZ_LBIA02000001.1"/>
</dbReference>
<reference evidence="2" key="1">
    <citation type="submission" date="2019-04" db="EMBL/GenBank/DDBJ databases">
        <title>Whole genome sequencing of cave bacteria.</title>
        <authorList>
            <person name="Gan H.M."/>
            <person name="Barton H."/>
            <person name="Savka M.A."/>
        </authorList>
    </citation>
    <scope>NUCLEOTIDE SEQUENCE [LARGE SCALE GENOMIC DNA]</scope>
    <source>
        <strain evidence="2">LC387</strain>
    </source>
</reference>
<dbReference type="GO" id="GO:0016706">
    <property type="term" value="F:2-oxoglutarate-dependent dioxygenase activity"/>
    <property type="evidence" value="ECO:0007669"/>
    <property type="project" value="UniProtKB-ARBA"/>
</dbReference>
<evidence type="ECO:0000256" key="1">
    <source>
        <dbReference type="ARBA" id="ARBA00001954"/>
    </source>
</evidence>
<dbReference type="Gene3D" id="2.60.120.620">
    <property type="entry name" value="q2cbj1_9rhob like domain"/>
    <property type="match status" value="1"/>
</dbReference>
<dbReference type="AlphaFoldDB" id="A0A4U6BQR4"/>
<keyword evidence="3" id="KW-1185">Reference proteome</keyword>
<evidence type="ECO:0000313" key="3">
    <source>
        <dbReference type="Proteomes" id="UP000034832"/>
    </source>
</evidence>